<organism evidence="2 3">
    <name type="scientific">Embleya hyalina</name>
    <dbReference type="NCBI Taxonomy" id="516124"/>
    <lineage>
        <taxon>Bacteria</taxon>
        <taxon>Bacillati</taxon>
        <taxon>Actinomycetota</taxon>
        <taxon>Actinomycetes</taxon>
        <taxon>Kitasatosporales</taxon>
        <taxon>Streptomycetaceae</taxon>
        <taxon>Embleya</taxon>
    </lineage>
</organism>
<accession>A0A401YGS6</accession>
<dbReference type="AlphaFoldDB" id="A0A401YGS6"/>
<reference evidence="2 3" key="1">
    <citation type="submission" date="2018-12" db="EMBL/GenBank/DDBJ databases">
        <title>Draft genome sequence of Embleya hyalina NBRC 13850T.</title>
        <authorList>
            <person name="Komaki H."/>
            <person name="Hosoyama A."/>
            <person name="Kimura A."/>
            <person name="Ichikawa N."/>
            <person name="Tamura T."/>
        </authorList>
    </citation>
    <scope>NUCLEOTIDE SEQUENCE [LARGE SCALE GENOMIC DNA]</scope>
    <source>
        <strain evidence="2 3">NBRC 13850</strain>
    </source>
</reference>
<name>A0A401YGS6_9ACTN</name>
<comment type="caution">
    <text evidence="2">The sequence shown here is derived from an EMBL/GenBank/DDBJ whole genome shotgun (WGS) entry which is preliminary data.</text>
</comment>
<feature type="region of interest" description="Disordered" evidence="1">
    <location>
        <begin position="346"/>
        <end position="384"/>
    </location>
</feature>
<dbReference type="EMBL" id="BIFH01000014">
    <property type="protein sequence ID" value="GCD93758.1"/>
    <property type="molecule type" value="Genomic_DNA"/>
</dbReference>
<protein>
    <submittedName>
        <fullName evidence="2">Uncharacterized protein</fullName>
    </submittedName>
</protein>
<dbReference type="Proteomes" id="UP000286931">
    <property type="component" value="Unassembled WGS sequence"/>
</dbReference>
<evidence type="ECO:0000256" key="1">
    <source>
        <dbReference type="SAM" id="MobiDB-lite"/>
    </source>
</evidence>
<sequence length="511" mass="55098">MGSQAHFAPMSGSFRPAEPPCALPGYQDIYSHSAIIGVLVRWQKHWSARHDGVVARRSPGCARRVGARVRKAPPQCHEDVPRGHAPLVSSTTLDHAVRRDLRSPRLLRIARPIHGSPADGYDRTLADLALPGTVDEQGQPTPPAAEADRKIDPIAQSAPPGDGVRLYVPGAAPGVDTPTRPGRRNTHWYCRSPARFSACTATPDTPRLSPPTRRCVWLSRRVPVQRAQVAVKPALPRLRAALAYRVRPAGHPPDEPHGCGQLRARRRTERIAAPEQDHLRLLADAPTTHTNLVLCGAGVERTLARAPAPASRVLPRQHSCPAWTCVPSSHRAALVPSPVGLRLGRRSASCGPHARERDLPYPGEDVGPPVRGPSPWTRQERGPCPVGSGLAPAWACSRDGALRRVPSAAIEDEAWTRTAPAHPCASRSARSGPVPPPRQARARRRSVARCRAPTRQAMSIDPLMPRVGLVVPGVDGRQTRNSSPAVGANYCLCRQGATFAPGLTIDAIWAR</sequence>
<evidence type="ECO:0000313" key="2">
    <source>
        <dbReference type="EMBL" id="GCD93758.1"/>
    </source>
</evidence>
<proteinExistence type="predicted"/>
<keyword evidence="3" id="KW-1185">Reference proteome</keyword>
<evidence type="ECO:0000313" key="3">
    <source>
        <dbReference type="Proteomes" id="UP000286931"/>
    </source>
</evidence>
<feature type="region of interest" description="Disordered" evidence="1">
    <location>
        <begin position="413"/>
        <end position="448"/>
    </location>
</feature>
<gene>
    <name evidence="2" type="ORF">EHYA_01406</name>
</gene>